<sequence>RTPIDTTPVSRYGFRNPAPEVVVEENWNDEAGSNSNHLIQVPMQRSIPPGMGRGARLRWIIQERMRLRQCSSEESRVSEGGGIVGSGSKVK</sequence>
<evidence type="ECO:0000313" key="2">
    <source>
        <dbReference type="EMBL" id="CAH2015831.1"/>
    </source>
</evidence>
<evidence type="ECO:0000256" key="1">
    <source>
        <dbReference type="SAM" id="MobiDB-lite"/>
    </source>
</evidence>
<keyword evidence="3" id="KW-1185">Reference proteome</keyword>
<feature type="region of interest" description="Disordered" evidence="1">
    <location>
        <begin position="33"/>
        <end position="52"/>
    </location>
</feature>
<dbReference type="Proteomes" id="UP001152888">
    <property type="component" value="Unassembled WGS sequence"/>
</dbReference>
<organism evidence="2 3">
    <name type="scientific">Acanthoscelides obtectus</name>
    <name type="common">Bean weevil</name>
    <name type="synonym">Bruchus obtectus</name>
    <dbReference type="NCBI Taxonomy" id="200917"/>
    <lineage>
        <taxon>Eukaryota</taxon>
        <taxon>Metazoa</taxon>
        <taxon>Ecdysozoa</taxon>
        <taxon>Arthropoda</taxon>
        <taxon>Hexapoda</taxon>
        <taxon>Insecta</taxon>
        <taxon>Pterygota</taxon>
        <taxon>Neoptera</taxon>
        <taxon>Endopterygota</taxon>
        <taxon>Coleoptera</taxon>
        <taxon>Polyphaga</taxon>
        <taxon>Cucujiformia</taxon>
        <taxon>Chrysomeloidea</taxon>
        <taxon>Chrysomelidae</taxon>
        <taxon>Bruchinae</taxon>
        <taxon>Bruchini</taxon>
        <taxon>Acanthoscelides</taxon>
    </lineage>
</organism>
<protein>
    <submittedName>
        <fullName evidence="2">Uncharacterized protein</fullName>
    </submittedName>
</protein>
<proteinExistence type="predicted"/>
<accession>A0A9P0MC65</accession>
<feature type="non-terminal residue" evidence="2">
    <location>
        <position position="1"/>
    </location>
</feature>
<feature type="region of interest" description="Disordered" evidence="1">
    <location>
        <begin position="71"/>
        <end position="91"/>
    </location>
</feature>
<comment type="caution">
    <text evidence="2">The sequence shown here is derived from an EMBL/GenBank/DDBJ whole genome shotgun (WGS) entry which is preliminary data.</text>
</comment>
<name>A0A9P0MC65_ACAOB</name>
<reference evidence="2" key="1">
    <citation type="submission" date="2022-03" db="EMBL/GenBank/DDBJ databases">
        <authorList>
            <person name="Sayadi A."/>
        </authorList>
    </citation>
    <scope>NUCLEOTIDE SEQUENCE</scope>
</reference>
<evidence type="ECO:0000313" key="3">
    <source>
        <dbReference type="Proteomes" id="UP001152888"/>
    </source>
</evidence>
<gene>
    <name evidence="2" type="ORF">ACAOBT_LOCUS34974</name>
</gene>
<dbReference type="AlphaFoldDB" id="A0A9P0MC65"/>
<dbReference type="EMBL" id="CAKOFQ010008758">
    <property type="protein sequence ID" value="CAH2015831.1"/>
    <property type="molecule type" value="Genomic_DNA"/>
</dbReference>